<dbReference type="InterPro" id="IPR049481">
    <property type="entry name" value="SMN_G2-BD"/>
</dbReference>
<dbReference type="PANTHER" id="PTHR39267:SF1">
    <property type="entry name" value="SURVIVAL MOTOR NEURON PROTEIN"/>
    <property type="match status" value="1"/>
</dbReference>
<dbReference type="PANTHER" id="PTHR39267">
    <property type="entry name" value="SURVIVAL MOTOR NEURON-LIKE PROTEIN 1"/>
    <property type="match status" value="1"/>
</dbReference>
<feature type="compositionally biased region" description="Polar residues" evidence="1">
    <location>
        <begin position="114"/>
        <end position="130"/>
    </location>
</feature>
<evidence type="ECO:0000313" key="3">
    <source>
        <dbReference type="EMBL" id="KAF8750236.1"/>
    </source>
</evidence>
<feature type="region of interest" description="Disordered" evidence="1">
    <location>
        <begin position="102"/>
        <end position="130"/>
    </location>
</feature>
<dbReference type="AlphaFoldDB" id="A0A835FF28"/>
<dbReference type="Proteomes" id="UP000636709">
    <property type="component" value="Unassembled WGS sequence"/>
</dbReference>
<sequence length="351" mass="37450">MGKDGELWDDSALVDAFDRAVATYKEMHGKSNRATPCQDEKLAHAAATTAATAEEEEPVTAEAVDERGEKDVNCANAPCGLAEAQEQPSEEIQAVEQAHLQETDPGKEAHVSDSKTLSSDATDADGNVSSSQQTWEYNELLKQYYDLEEKSRNILQQLQQTNYWNYQASGYTSTTEQQQIPAYSATAPDPHSSTTQSSCCYWNVPLVSVSCCSAGQPSEGSASACMPPSGGCSVSLTCDQCPGASTTYPSVSNFMQLPTKLSPNGDPVAKAAMMTAEGALNFMRSAVSGQPGSQRTESETGKKEGPSTGLNPNLDITGADSDLTVLLNAWYAAGFYTGRYLALQSTKNPKQ</sequence>
<dbReference type="EMBL" id="JACEFO010001013">
    <property type="protein sequence ID" value="KAF8750236.1"/>
    <property type="molecule type" value="Genomic_DNA"/>
</dbReference>
<name>A0A835FF28_9POAL</name>
<dbReference type="OrthoDB" id="197400at2759"/>
<evidence type="ECO:0000256" key="1">
    <source>
        <dbReference type="SAM" id="MobiDB-lite"/>
    </source>
</evidence>
<keyword evidence="4" id="KW-1185">Reference proteome</keyword>
<protein>
    <recommendedName>
        <fullName evidence="2">Survival Motor Neuron Gemin2-binding domain-containing protein</fullName>
    </recommendedName>
</protein>
<comment type="caution">
    <text evidence="3">The sequence shown here is derived from an EMBL/GenBank/DDBJ whole genome shotgun (WGS) entry which is preliminary data.</text>
</comment>
<feature type="compositionally biased region" description="Basic and acidic residues" evidence="1">
    <location>
        <begin position="296"/>
        <end position="305"/>
    </location>
</feature>
<feature type="region of interest" description="Disordered" evidence="1">
    <location>
        <begin position="27"/>
        <end position="69"/>
    </location>
</feature>
<feature type="region of interest" description="Disordered" evidence="1">
    <location>
        <begin position="286"/>
        <end position="315"/>
    </location>
</feature>
<proteinExistence type="predicted"/>
<dbReference type="CDD" id="cd22851">
    <property type="entry name" value="SMN_N"/>
    <property type="match status" value="1"/>
</dbReference>
<dbReference type="Pfam" id="PF20636">
    <property type="entry name" value="SMN_G2-BD"/>
    <property type="match status" value="1"/>
</dbReference>
<reference evidence="3" key="1">
    <citation type="submission" date="2020-07" db="EMBL/GenBank/DDBJ databases">
        <title>Genome sequence and genetic diversity analysis of an under-domesticated orphan crop, white fonio (Digitaria exilis).</title>
        <authorList>
            <person name="Bennetzen J.L."/>
            <person name="Chen S."/>
            <person name="Ma X."/>
            <person name="Wang X."/>
            <person name="Yssel A.E.J."/>
            <person name="Chaluvadi S.R."/>
            <person name="Johnson M."/>
            <person name="Gangashetty P."/>
            <person name="Hamidou F."/>
            <person name="Sanogo M.D."/>
            <person name="Zwaenepoel A."/>
            <person name="Wallace J."/>
            <person name="Van De Peer Y."/>
            <person name="Van Deynze A."/>
        </authorList>
    </citation>
    <scope>NUCLEOTIDE SEQUENCE</scope>
    <source>
        <tissue evidence="3">Leaves</tissue>
    </source>
</reference>
<feature type="compositionally biased region" description="Basic and acidic residues" evidence="1">
    <location>
        <begin position="102"/>
        <end position="113"/>
    </location>
</feature>
<feature type="domain" description="Survival Motor Neuron Gemin2-binding" evidence="2">
    <location>
        <begin position="1"/>
        <end position="29"/>
    </location>
</feature>
<dbReference type="InterPro" id="IPR040424">
    <property type="entry name" value="Smn1"/>
</dbReference>
<evidence type="ECO:0000313" key="4">
    <source>
        <dbReference type="Proteomes" id="UP000636709"/>
    </source>
</evidence>
<organism evidence="3 4">
    <name type="scientific">Digitaria exilis</name>
    <dbReference type="NCBI Taxonomy" id="1010633"/>
    <lineage>
        <taxon>Eukaryota</taxon>
        <taxon>Viridiplantae</taxon>
        <taxon>Streptophyta</taxon>
        <taxon>Embryophyta</taxon>
        <taxon>Tracheophyta</taxon>
        <taxon>Spermatophyta</taxon>
        <taxon>Magnoliopsida</taxon>
        <taxon>Liliopsida</taxon>
        <taxon>Poales</taxon>
        <taxon>Poaceae</taxon>
        <taxon>PACMAD clade</taxon>
        <taxon>Panicoideae</taxon>
        <taxon>Panicodae</taxon>
        <taxon>Paniceae</taxon>
        <taxon>Anthephorinae</taxon>
        <taxon>Digitaria</taxon>
    </lineage>
</organism>
<gene>
    <name evidence="3" type="ORF">HU200_012491</name>
</gene>
<accession>A0A835FF28</accession>
<evidence type="ECO:0000259" key="2">
    <source>
        <dbReference type="Pfam" id="PF20636"/>
    </source>
</evidence>